<proteinExistence type="predicted"/>
<evidence type="ECO:0000313" key="5">
    <source>
        <dbReference type="Proteomes" id="UP000401273"/>
    </source>
</evidence>
<dbReference type="EMBL" id="QUQA01000008">
    <property type="protein sequence ID" value="RKC05091.1"/>
    <property type="molecule type" value="Genomic_DNA"/>
</dbReference>
<accession>A0A4B0GIZ3</accession>
<dbReference type="Proteomes" id="UP000531172">
    <property type="component" value="Unassembled WGS sequence"/>
</dbReference>
<reference evidence="2 6" key="2">
    <citation type="submission" date="2018-06" db="EMBL/GenBank/DDBJ databases">
        <authorList>
            <consortium name="PulseNet: The National Subtyping Network for Foodborne Disease Surveillance"/>
            <person name="Tarr C.L."/>
            <person name="Trees E."/>
            <person name="Katz L.S."/>
            <person name="Carleton-Romer H.A."/>
            <person name="Stroika S."/>
            <person name="Kucerova Z."/>
            <person name="Roache K.F."/>
            <person name="Sabol A.L."/>
            <person name="Besser J."/>
            <person name="Gerner-Smidt P."/>
        </authorList>
    </citation>
    <scope>NUCLEOTIDE SEQUENCE [LARGE SCALE GENOMIC DNA]</scope>
    <source>
        <strain evidence="2 6">PNUSAL003001</strain>
    </source>
</reference>
<comment type="caution">
    <text evidence="1">The sequence shown here is derived from an EMBL/GenBank/DDBJ whole genome shotgun (WGS) entry which is preliminary data.</text>
</comment>
<dbReference type="EMBL" id="AAARLF010000004">
    <property type="protein sequence ID" value="EAE2898100.1"/>
    <property type="molecule type" value="Genomic_DNA"/>
</dbReference>
<evidence type="ECO:0000313" key="6">
    <source>
        <dbReference type="Proteomes" id="UP000531172"/>
    </source>
</evidence>
<dbReference type="Proteomes" id="UP000280270">
    <property type="component" value="Unassembled WGS sequence"/>
</dbReference>
<dbReference type="RefSeq" id="WP_039177306.1">
    <property type="nucleotide sequence ID" value="NZ_CP090054.1"/>
</dbReference>
<dbReference type="AlphaFoldDB" id="A0A4B0GIZ3"/>
<dbReference type="EMBL" id="AABBWO010000002">
    <property type="protein sequence ID" value="EAG4183569.1"/>
    <property type="molecule type" value="Genomic_DNA"/>
</dbReference>
<name>A0A4B0GIZ3_LISMN</name>
<evidence type="ECO:0000313" key="4">
    <source>
        <dbReference type="Proteomes" id="UP000280270"/>
    </source>
</evidence>
<evidence type="ECO:0000313" key="3">
    <source>
        <dbReference type="EMBL" id="RKC05091.1"/>
    </source>
</evidence>
<sequence length="137" mass="16081">MLTKEATPELIKEWQNIYYNHIDNLVPNRKTGCEIDEYFRENYSFVSVNDKNAKETVIQNIINNESFKEKLSAGVKPKPMTYTIRDSNIFVGIDLISGYFYVEGSEEVYDDLFAYRGLDESDLKNFYLVAEYIRCKK</sequence>
<evidence type="ECO:0000313" key="2">
    <source>
        <dbReference type="EMBL" id="EAG4183569.1"/>
    </source>
</evidence>
<evidence type="ECO:0000313" key="1">
    <source>
        <dbReference type="EMBL" id="EAE2898100.1"/>
    </source>
</evidence>
<dbReference type="Proteomes" id="UP000401273">
    <property type="component" value="Unassembled WGS sequence"/>
</dbReference>
<gene>
    <name evidence="3" type="ORF">AE233_00432</name>
    <name evidence="2" type="ORF">CAC64_04490</name>
    <name evidence="1" type="ORF">E1W43_09090</name>
</gene>
<reference evidence="1 5" key="3">
    <citation type="submission" date="2019-03" db="EMBL/GenBank/DDBJ databases">
        <authorList>
            <person name="Ashton P.M."/>
            <person name="Dallman T."/>
            <person name="Nair S."/>
            <person name="De Pinna E."/>
            <person name="Peters T."/>
            <person name="Grant K."/>
        </authorList>
    </citation>
    <scope>NUCLEOTIDE SEQUENCE [LARGE SCALE GENOMIC DNA]</scope>
    <source>
        <strain evidence="1">RL15000271</strain>
    </source>
</reference>
<protein>
    <submittedName>
        <fullName evidence="1">Uncharacterized protein</fullName>
    </submittedName>
</protein>
<reference evidence="3 4" key="1">
    <citation type="journal article" date="2018" name="BMC Genomics">
        <title>Genes significantly associated with lineage II food isolates of Listeria monocytogenes.</title>
        <authorList>
            <person name="Pirone-Davies C."/>
            <person name="Chen Y."/>
            <person name="Pightling A."/>
            <person name="Ryan G."/>
            <person name="Wang Y."/>
            <person name="Yao K."/>
            <person name="Hoffmann M."/>
            <person name="Allard M.W."/>
        </authorList>
    </citation>
    <scope>NUCLEOTIDE SEQUENCE [LARGE SCALE GENOMIC DNA]</scope>
    <source>
        <strain evidence="3 4">CFSAN028761</strain>
    </source>
</reference>
<organism evidence="1 5">
    <name type="scientific">Listeria monocytogenes</name>
    <dbReference type="NCBI Taxonomy" id="1639"/>
    <lineage>
        <taxon>Bacteria</taxon>
        <taxon>Bacillati</taxon>
        <taxon>Bacillota</taxon>
        <taxon>Bacilli</taxon>
        <taxon>Bacillales</taxon>
        <taxon>Listeriaceae</taxon>
        <taxon>Listeria</taxon>
    </lineage>
</organism>